<evidence type="ECO:0000313" key="4">
    <source>
        <dbReference type="Proteomes" id="UP001454036"/>
    </source>
</evidence>
<evidence type="ECO:0000259" key="2">
    <source>
        <dbReference type="PROSITE" id="PS50891"/>
    </source>
</evidence>
<dbReference type="Pfam" id="PF03195">
    <property type="entry name" value="LOB"/>
    <property type="match status" value="1"/>
</dbReference>
<dbReference type="PANTHER" id="PTHR31301">
    <property type="entry name" value="LOB DOMAIN-CONTAINING PROTEIN 4-RELATED"/>
    <property type="match status" value="1"/>
</dbReference>
<dbReference type="PROSITE" id="PS50891">
    <property type="entry name" value="LOB"/>
    <property type="match status" value="1"/>
</dbReference>
<evidence type="ECO:0000313" key="3">
    <source>
        <dbReference type="EMBL" id="GAA0142802.1"/>
    </source>
</evidence>
<comment type="caution">
    <text evidence="3">The sequence shown here is derived from an EMBL/GenBank/DDBJ whole genome shotgun (WGS) entry which is preliminary data.</text>
</comment>
<dbReference type="InterPro" id="IPR004883">
    <property type="entry name" value="LOB"/>
</dbReference>
<gene>
    <name evidence="3" type="ORF">LIER_03621</name>
</gene>
<accession>A0AAV3NVC0</accession>
<feature type="domain" description="LOB" evidence="2">
    <location>
        <begin position="14"/>
        <end position="115"/>
    </location>
</feature>
<dbReference type="PANTHER" id="PTHR31301:SF67">
    <property type="entry name" value="LOB DOMAIN-CONTAINING PROTEIN 22"/>
    <property type="match status" value="1"/>
</dbReference>
<protein>
    <recommendedName>
        <fullName evidence="2">LOB domain-containing protein</fullName>
    </recommendedName>
</protein>
<comment type="similarity">
    <text evidence="1">Belongs to the LOB domain-containing protein family.</text>
</comment>
<sequence length="267" mass="31171">MSNYITQKNNNGSQACAACKYQRRKCASDCLLAPYFPQNRQGQFINAHRLFGVSNITKIIRPLDQQSKDEAMRTIIFQSDVRATDPVGGCYRIIQDLQRQIDYYTSELEVVYYHLALCRFQETQTLEGHVQLSNNQQEQEKNNSNAQPHHQHHICLEDNIVDNNNQSNCEATNYSYDRNNYQHYYPDDNNITQSNQVLLEGINCWSPQEFDGSYVPLFRQQNCIISEGDDIRPLLDLPIDRVEFKFDLDQTTESQFRLEEEDKNHQG</sequence>
<keyword evidence="4" id="KW-1185">Reference proteome</keyword>
<dbReference type="EMBL" id="BAABME010000442">
    <property type="protein sequence ID" value="GAA0142802.1"/>
    <property type="molecule type" value="Genomic_DNA"/>
</dbReference>
<proteinExistence type="inferred from homology"/>
<reference evidence="3 4" key="1">
    <citation type="submission" date="2024-01" db="EMBL/GenBank/DDBJ databases">
        <title>The complete chloroplast genome sequence of Lithospermum erythrorhizon: insights into the phylogenetic relationship among Boraginaceae species and the maternal lineages of purple gromwells.</title>
        <authorList>
            <person name="Okada T."/>
            <person name="Watanabe K."/>
        </authorList>
    </citation>
    <scope>NUCLEOTIDE SEQUENCE [LARGE SCALE GENOMIC DNA]</scope>
</reference>
<dbReference type="Proteomes" id="UP001454036">
    <property type="component" value="Unassembled WGS sequence"/>
</dbReference>
<organism evidence="3 4">
    <name type="scientific">Lithospermum erythrorhizon</name>
    <name type="common">Purple gromwell</name>
    <name type="synonym">Lithospermum officinale var. erythrorhizon</name>
    <dbReference type="NCBI Taxonomy" id="34254"/>
    <lineage>
        <taxon>Eukaryota</taxon>
        <taxon>Viridiplantae</taxon>
        <taxon>Streptophyta</taxon>
        <taxon>Embryophyta</taxon>
        <taxon>Tracheophyta</taxon>
        <taxon>Spermatophyta</taxon>
        <taxon>Magnoliopsida</taxon>
        <taxon>eudicotyledons</taxon>
        <taxon>Gunneridae</taxon>
        <taxon>Pentapetalae</taxon>
        <taxon>asterids</taxon>
        <taxon>lamiids</taxon>
        <taxon>Boraginales</taxon>
        <taxon>Boraginaceae</taxon>
        <taxon>Boraginoideae</taxon>
        <taxon>Lithospermeae</taxon>
        <taxon>Lithospermum</taxon>
    </lineage>
</organism>
<dbReference type="AlphaFoldDB" id="A0AAV3NVC0"/>
<evidence type="ECO:0000256" key="1">
    <source>
        <dbReference type="ARBA" id="ARBA00005474"/>
    </source>
</evidence>
<name>A0AAV3NVC0_LITER</name>